<dbReference type="InterPro" id="IPR046346">
    <property type="entry name" value="Aminoacid_DH-like_N_sf"/>
</dbReference>
<feature type="binding site" evidence="7">
    <location>
        <position position="228"/>
    </location>
    <ligand>
        <name>NADP(+)</name>
        <dbReference type="ChEBI" id="CHEBI:58349"/>
    </ligand>
</feature>
<feature type="active site" description="Proton acceptor" evidence="7">
    <location>
        <position position="72"/>
    </location>
</feature>
<evidence type="ECO:0000256" key="5">
    <source>
        <dbReference type="ARBA" id="ARBA00023002"/>
    </source>
</evidence>
<comment type="caution">
    <text evidence="10">The sequence shown here is derived from an EMBL/GenBank/DDBJ whole genome shotgun (WGS) entry which is preliminary data.</text>
</comment>
<dbReference type="InterPro" id="IPR036291">
    <property type="entry name" value="NAD(P)-bd_dom_sf"/>
</dbReference>
<comment type="caution">
    <text evidence="7">Lacks conserved residue(s) required for the propagation of feature annotation.</text>
</comment>
<dbReference type="InterPro" id="IPR013708">
    <property type="entry name" value="Shikimate_DH-bd_N"/>
</dbReference>
<feature type="binding site" evidence="7">
    <location>
        <begin position="21"/>
        <end position="23"/>
    </location>
    <ligand>
        <name>shikimate</name>
        <dbReference type="ChEBI" id="CHEBI:36208"/>
    </ligand>
</feature>
<evidence type="ECO:0000256" key="1">
    <source>
        <dbReference type="ARBA" id="ARBA00004871"/>
    </source>
</evidence>
<keyword evidence="4 7" id="KW-0521">NADP</keyword>
<evidence type="ECO:0000256" key="7">
    <source>
        <dbReference type="HAMAP-Rule" id="MF_00222"/>
    </source>
</evidence>
<organism evidence="10 11">
    <name type="scientific">Almyronema epifaneia S1</name>
    <dbReference type="NCBI Taxonomy" id="2991925"/>
    <lineage>
        <taxon>Bacteria</taxon>
        <taxon>Bacillati</taxon>
        <taxon>Cyanobacteriota</taxon>
        <taxon>Cyanophyceae</taxon>
        <taxon>Nodosilineales</taxon>
        <taxon>Nodosilineaceae</taxon>
        <taxon>Almyronema</taxon>
        <taxon>Almyronema epifaneia</taxon>
    </lineage>
</organism>
<dbReference type="CDD" id="cd01065">
    <property type="entry name" value="NAD_bind_Shikimate_DH"/>
    <property type="match status" value="1"/>
</dbReference>
<evidence type="ECO:0000259" key="9">
    <source>
        <dbReference type="Pfam" id="PF18317"/>
    </source>
</evidence>
<dbReference type="Proteomes" id="UP001600165">
    <property type="component" value="Unassembled WGS sequence"/>
</dbReference>
<keyword evidence="5 7" id="KW-0560">Oxidoreductase</keyword>
<feature type="binding site" evidence="7">
    <location>
        <position position="251"/>
    </location>
    <ligand>
        <name>NADP(+)</name>
        <dbReference type="ChEBI" id="CHEBI:58349"/>
    </ligand>
</feature>
<proteinExistence type="inferred from homology"/>
<feature type="binding site" evidence="7">
    <location>
        <position position="93"/>
    </location>
    <ligand>
        <name>shikimate</name>
        <dbReference type="ChEBI" id="CHEBI:36208"/>
    </ligand>
</feature>
<dbReference type="InterPro" id="IPR011342">
    <property type="entry name" value="Shikimate_DH"/>
</dbReference>
<feature type="domain" description="Shikimate dehydrogenase substrate binding N-terminal" evidence="8">
    <location>
        <begin position="13"/>
        <end position="95"/>
    </location>
</feature>
<dbReference type="Gene3D" id="3.40.50.10860">
    <property type="entry name" value="Leucine Dehydrogenase, chain A, domain 1"/>
    <property type="match status" value="1"/>
</dbReference>
<dbReference type="SUPFAM" id="SSF53223">
    <property type="entry name" value="Aminoacid dehydrogenase-like, N-terminal domain"/>
    <property type="match status" value="1"/>
</dbReference>
<comment type="pathway">
    <text evidence="1 7">Metabolic intermediate biosynthesis; chorismate biosynthesis; chorismate from D-erythrose 4-phosphate and phosphoenolpyruvate: step 4/7.</text>
</comment>
<evidence type="ECO:0000256" key="3">
    <source>
        <dbReference type="ARBA" id="ARBA00022605"/>
    </source>
</evidence>
<dbReference type="Pfam" id="PF18317">
    <property type="entry name" value="SDH_C"/>
    <property type="match status" value="1"/>
</dbReference>
<feature type="binding site" evidence="7">
    <location>
        <position position="84"/>
    </location>
    <ligand>
        <name>NADP(+)</name>
        <dbReference type="ChEBI" id="CHEBI:58349"/>
    </ligand>
</feature>
<feature type="binding site" evidence="7">
    <location>
        <position position="258"/>
    </location>
    <ligand>
        <name>shikimate</name>
        <dbReference type="ChEBI" id="CHEBI:36208"/>
    </ligand>
</feature>
<protein>
    <recommendedName>
        <fullName evidence="2 7">Shikimate dehydrogenase (NADP(+))</fullName>
        <shortName evidence="7">SDH</shortName>
        <ecNumber evidence="2 7">1.1.1.25</ecNumber>
    </recommendedName>
</protein>
<feature type="binding site" evidence="7">
    <location>
        <position position="230"/>
    </location>
    <ligand>
        <name>shikimate</name>
        <dbReference type="ChEBI" id="CHEBI:36208"/>
    </ligand>
</feature>
<dbReference type="RefSeq" id="WP_377962853.1">
    <property type="nucleotide sequence ID" value="NZ_JBHZOL010000031.1"/>
</dbReference>
<dbReference type="EC" id="1.1.1.25" evidence="2 7"/>
<feature type="binding site" evidence="7">
    <location>
        <position position="108"/>
    </location>
    <ligand>
        <name>shikimate</name>
        <dbReference type="ChEBI" id="CHEBI:36208"/>
    </ligand>
</feature>
<dbReference type="SUPFAM" id="SSF51735">
    <property type="entry name" value="NAD(P)-binding Rossmann-fold domains"/>
    <property type="match status" value="1"/>
</dbReference>
<dbReference type="NCBIfam" id="NF001314">
    <property type="entry name" value="PRK00258.2-2"/>
    <property type="match status" value="1"/>
</dbReference>
<dbReference type="NCBIfam" id="TIGR00507">
    <property type="entry name" value="aroE"/>
    <property type="match status" value="1"/>
</dbReference>
<dbReference type="PANTHER" id="PTHR21089">
    <property type="entry name" value="SHIKIMATE DEHYDROGENASE"/>
    <property type="match status" value="1"/>
</dbReference>
<dbReference type="Pfam" id="PF08501">
    <property type="entry name" value="Shikimate_dh_N"/>
    <property type="match status" value="1"/>
</dbReference>
<dbReference type="InterPro" id="IPR022893">
    <property type="entry name" value="Shikimate_DH_fam"/>
</dbReference>
<dbReference type="GO" id="GO:0004764">
    <property type="term" value="F:shikimate 3-dehydrogenase (NADP+) activity"/>
    <property type="evidence" value="ECO:0007669"/>
    <property type="project" value="UniProtKB-EC"/>
</dbReference>
<dbReference type="HAMAP" id="MF_00222">
    <property type="entry name" value="Shikimate_DH_AroE"/>
    <property type="match status" value="1"/>
</dbReference>
<comment type="subunit">
    <text evidence="7">Homodimer.</text>
</comment>
<accession>A0ABW6IDP2</accession>
<evidence type="ECO:0000313" key="10">
    <source>
        <dbReference type="EMBL" id="MFE4105760.1"/>
    </source>
</evidence>
<dbReference type="Gene3D" id="3.40.50.720">
    <property type="entry name" value="NAD(P)-binding Rossmann-like Domain"/>
    <property type="match status" value="1"/>
</dbReference>
<keyword evidence="11" id="KW-1185">Reference proteome</keyword>
<feature type="binding site" evidence="7">
    <location>
        <position position="68"/>
    </location>
    <ligand>
        <name>shikimate</name>
        <dbReference type="ChEBI" id="CHEBI:36208"/>
    </ligand>
</feature>
<evidence type="ECO:0000256" key="6">
    <source>
        <dbReference type="ARBA" id="ARBA00023141"/>
    </source>
</evidence>
<evidence type="ECO:0000259" key="8">
    <source>
        <dbReference type="Pfam" id="PF08501"/>
    </source>
</evidence>
<sequence>MHVITGTTQLLGVIGQPVEHSLSPVMHNAAIAALGVNFVYLPLPVPSDRLRAAIQGFEAIGLRGFNITIPHKQQIMPLLSEVSDVAQAVGAVNTVWRTEQGWSGTNTDITGFLAPLRSHDLRGQTALILGNGGAARAVVAGCAQLGCSAIQVVGRNPAKLAQFEASWQSAKLPPPLTVQPWTALATLLPQADLVINTTPLGMSPQIAASPLSADLAATLNPQAIAYDLIYTPSPSQFLKQAAQQGLQTIDGLEMLVQQGAAALEIWLGQPAPVDIMRRSLRQALKLEND</sequence>
<comment type="catalytic activity">
    <reaction evidence="7">
        <text>shikimate + NADP(+) = 3-dehydroshikimate + NADPH + H(+)</text>
        <dbReference type="Rhea" id="RHEA:17737"/>
        <dbReference type="ChEBI" id="CHEBI:15378"/>
        <dbReference type="ChEBI" id="CHEBI:16630"/>
        <dbReference type="ChEBI" id="CHEBI:36208"/>
        <dbReference type="ChEBI" id="CHEBI:57783"/>
        <dbReference type="ChEBI" id="CHEBI:58349"/>
        <dbReference type="EC" id="1.1.1.25"/>
    </reaction>
</comment>
<dbReference type="PANTHER" id="PTHR21089:SF1">
    <property type="entry name" value="BIFUNCTIONAL 3-DEHYDROQUINATE DEHYDRATASE_SHIKIMATE DEHYDROGENASE, CHLOROPLASTIC"/>
    <property type="match status" value="1"/>
</dbReference>
<feature type="binding site" evidence="7">
    <location>
        <begin position="130"/>
        <end position="134"/>
    </location>
    <ligand>
        <name>NADP(+)</name>
        <dbReference type="ChEBI" id="CHEBI:58349"/>
    </ligand>
</feature>
<evidence type="ECO:0000313" key="11">
    <source>
        <dbReference type="Proteomes" id="UP001600165"/>
    </source>
</evidence>
<dbReference type="EMBL" id="JBHZOL010000031">
    <property type="protein sequence ID" value="MFE4105760.1"/>
    <property type="molecule type" value="Genomic_DNA"/>
</dbReference>
<name>A0ABW6IDP2_9CYAN</name>
<keyword evidence="3 7" id="KW-0028">Amino-acid biosynthesis</keyword>
<gene>
    <name evidence="7" type="primary">aroE</name>
    <name evidence="10" type="ORF">ACFVKH_05695</name>
</gene>
<evidence type="ECO:0000256" key="2">
    <source>
        <dbReference type="ARBA" id="ARBA00012962"/>
    </source>
</evidence>
<feature type="domain" description="SDH C-terminal" evidence="9">
    <location>
        <begin position="251"/>
        <end position="281"/>
    </location>
</feature>
<keyword evidence="6 7" id="KW-0057">Aromatic amino acid biosynthesis</keyword>
<reference evidence="10 11" key="1">
    <citation type="submission" date="2024-10" db="EMBL/GenBank/DDBJ databases">
        <authorList>
            <person name="Ratan Roy A."/>
            <person name="Morales Sandoval P.H."/>
            <person name="De Los Santos Villalobos S."/>
            <person name="Chakraborty S."/>
            <person name="Mukherjee J."/>
        </authorList>
    </citation>
    <scope>NUCLEOTIDE SEQUENCE [LARGE SCALE GENOMIC DNA]</scope>
    <source>
        <strain evidence="10 11">S1</strain>
    </source>
</reference>
<evidence type="ECO:0000256" key="4">
    <source>
        <dbReference type="ARBA" id="ARBA00022857"/>
    </source>
</evidence>
<comment type="similarity">
    <text evidence="7">Belongs to the shikimate dehydrogenase family.</text>
</comment>
<dbReference type="InterPro" id="IPR041121">
    <property type="entry name" value="SDH_C"/>
</dbReference>
<comment type="function">
    <text evidence="7">Involved in the biosynthesis of the chorismate, which leads to the biosynthesis of aromatic amino acids. Catalyzes the reversible NADPH linked reduction of 3-dehydroshikimate (DHSA) to yield shikimate (SA).</text>
</comment>